<evidence type="ECO:0000313" key="4">
    <source>
        <dbReference type="Proteomes" id="UP001342418"/>
    </source>
</evidence>
<evidence type="ECO:0008006" key="5">
    <source>
        <dbReference type="Google" id="ProtNLM"/>
    </source>
</evidence>
<feature type="transmembrane region" description="Helical" evidence="2">
    <location>
        <begin position="60"/>
        <end position="79"/>
    </location>
</feature>
<keyword evidence="2" id="KW-0812">Transmembrane</keyword>
<dbReference type="RefSeq" id="WP_338530452.1">
    <property type="nucleotide sequence ID" value="NZ_CP030941.1"/>
</dbReference>
<feature type="region of interest" description="Disordered" evidence="1">
    <location>
        <begin position="312"/>
        <end position="334"/>
    </location>
</feature>
<reference evidence="3 4" key="1">
    <citation type="submission" date="2018-07" db="EMBL/GenBank/DDBJ databases">
        <title>Genome sequence of Nitratireductor thuwali#1536.</title>
        <authorList>
            <person name="Michoud G."/>
            <person name="Merlino G."/>
            <person name="Sefrji F.O."/>
            <person name="Daffonchio D."/>
        </authorList>
    </citation>
    <scope>NUCLEOTIDE SEQUENCE [LARGE SCALE GENOMIC DNA]</scope>
    <source>
        <strain evidence="4">Nit1536</strain>
    </source>
</reference>
<feature type="transmembrane region" description="Helical" evidence="2">
    <location>
        <begin position="215"/>
        <end position="243"/>
    </location>
</feature>
<keyword evidence="2" id="KW-0472">Membrane</keyword>
<gene>
    <name evidence="3" type="ORF">NTH_02677</name>
</gene>
<protein>
    <recommendedName>
        <fullName evidence="5">DUF4282 domain-containing protein</fullName>
    </recommendedName>
</protein>
<dbReference type="Proteomes" id="UP001342418">
    <property type="component" value="Chromosome"/>
</dbReference>
<accession>A0ABY5ML99</accession>
<name>A0ABY5ML99_9HYPH</name>
<proteinExistence type="predicted"/>
<feature type="transmembrane region" description="Helical" evidence="2">
    <location>
        <begin position="249"/>
        <end position="267"/>
    </location>
</feature>
<dbReference type="EMBL" id="CP030941">
    <property type="protein sequence ID" value="UUP18197.1"/>
    <property type="molecule type" value="Genomic_DNA"/>
</dbReference>
<sequence length="334" mass="35808">MWDFSIHGALGLMARTAPFILLRMAVYFGVAIAYVLMTGLGAGVGWGIGGFGDEGFRAGATFWGGIIGFGITGAVMYLLREYTLYIVKAGHIAVLVELLDGKPMPQGRSQISHARQEVTERFAQTSVLFAIDQLVKGVLRAVTGLVRGVVTILPIPGARQLVSIVHAFLRIAVGFVDEVILAYAIRTRSTNAWESARTGLVLYGQNYKPMLKNAAWLAFFVYGLSFLVFLLMLAPAALAVYLIPGAWSAGGMVFALLFAWSVKAALLEPFAITCMMQVYFKTIEGQSPDPAWDAKLESLSSKFRQLKDKAASAVAGASSQPEGEGPITATGTAV</sequence>
<keyword evidence="2" id="KW-1133">Transmembrane helix</keyword>
<keyword evidence="4" id="KW-1185">Reference proteome</keyword>
<organism evidence="3 4">
    <name type="scientific">Nitratireductor thuwali</name>
    <dbReference type="NCBI Taxonomy" id="2267699"/>
    <lineage>
        <taxon>Bacteria</taxon>
        <taxon>Pseudomonadati</taxon>
        <taxon>Pseudomonadota</taxon>
        <taxon>Alphaproteobacteria</taxon>
        <taxon>Hyphomicrobiales</taxon>
        <taxon>Phyllobacteriaceae</taxon>
        <taxon>Nitratireductor</taxon>
    </lineage>
</organism>
<evidence type="ECO:0000256" key="1">
    <source>
        <dbReference type="SAM" id="MobiDB-lite"/>
    </source>
</evidence>
<evidence type="ECO:0000313" key="3">
    <source>
        <dbReference type="EMBL" id="UUP18197.1"/>
    </source>
</evidence>
<feature type="transmembrane region" description="Helical" evidence="2">
    <location>
        <begin position="20"/>
        <end position="48"/>
    </location>
</feature>
<evidence type="ECO:0000256" key="2">
    <source>
        <dbReference type="SAM" id="Phobius"/>
    </source>
</evidence>